<dbReference type="EMBL" id="HAEC01000844">
    <property type="protein sequence ID" value="SBQ68921.1"/>
    <property type="molecule type" value="Transcribed_RNA"/>
</dbReference>
<gene>
    <name evidence="1" type="primary">BX640584.1</name>
</gene>
<accession>A0A1A8GD16</accession>
<reference evidence="1" key="2">
    <citation type="submission" date="2016-06" db="EMBL/GenBank/DDBJ databases">
        <title>The genome of a short-lived fish provides insights into sex chromosome evolution and the genetic control of aging.</title>
        <authorList>
            <person name="Reichwald K."/>
            <person name="Felder M."/>
            <person name="Petzold A."/>
            <person name="Koch P."/>
            <person name="Groth M."/>
            <person name="Platzer M."/>
        </authorList>
    </citation>
    <scope>NUCLEOTIDE SEQUENCE</scope>
    <source>
        <tissue evidence="1">Brain</tissue>
    </source>
</reference>
<sequence length="72" mass="8692">QVQTWIKRNNGTAAYRIFYLLEFLNKICHIDILYKFGTFQISGLHFTVLFINNWKFNKLKFLYVNKLLNGIF</sequence>
<feature type="non-terminal residue" evidence="1">
    <location>
        <position position="72"/>
    </location>
</feature>
<proteinExistence type="predicted"/>
<reference evidence="1" key="1">
    <citation type="submission" date="2016-05" db="EMBL/GenBank/DDBJ databases">
        <authorList>
            <person name="Lavstsen T."/>
            <person name="Jespersen J.S."/>
        </authorList>
    </citation>
    <scope>NUCLEOTIDE SEQUENCE</scope>
    <source>
        <tissue evidence="1">Brain</tissue>
    </source>
</reference>
<dbReference type="AlphaFoldDB" id="A0A1A8GD16"/>
<name>A0A1A8GD16_9TELE</name>
<protein>
    <submittedName>
        <fullName evidence="1">Uncharacterized protein</fullName>
    </submittedName>
</protein>
<evidence type="ECO:0000313" key="1">
    <source>
        <dbReference type="EMBL" id="SBQ68921.1"/>
    </source>
</evidence>
<feature type="non-terminal residue" evidence="1">
    <location>
        <position position="1"/>
    </location>
</feature>
<organism evidence="1">
    <name type="scientific">Nothobranchius korthausae</name>
    <dbReference type="NCBI Taxonomy" id="1143690"/>
    <lineage>
        <taxon>Eukaryota</taxon>
        <taxon>Metazoa</taxon>
        <taxon>Chordata</taxon>
        <taxon>Craniata</taxon>
        <taxon>Vertebrata</taxon>
        <taxon>Euteleostomi</taxon>
        <taxon>Actinopterygii</taxon>
        <taxon>Neopterygii</taxon>
        <taxon>Teleostei</taxon>
        <taxon>Neoteleostei</taxon>
        <taxon>Acanthomorphata</taxon>
        <taxon>Ovalentaria</taxon>
        <taxon>Atherinomorphae</taxon>
        <taxon>Cyprinodontiformes</taxon>
        <taxon>Nothobranchiidae</taxon>
        <taxon>Nothobranchius</taxon>
    </lineage>
</organism>